<dbReference type="Pfam" id="PF19555">
    <property type="entry name" value="DUF6078"/>
    <property type="match status" value="1"/>
</dbReference>
<gene>
    <name evidence="1" type="ORF">KGMB02408_21640</name>
</gene>
<name>A0A401LUQ4_9BACE</name>
<evidence type="ECO:0000313" key="2">
    <source>
        <dbReference type="Proteomes" id="UP000288079"/>
    </source>
</evidence>
<accession>A0A401LUQ4</accession>
<dbReference type="EMBL" id="BHWB01000005">
    <property type="protein sequence ID" value="GCB35219.1"/>
    <property type="molecule type" value="Genomic_DNA"/>
</dbReference>
<keyword evidence="2" id="KW-1185">Reference proteome</keyword>
<dbReference type="Proteomes" id="UP000288079">
    <property type="component" value="Unassembled WGS sequence"/>
</dbReference>
<organism evidence="1 2">
    <name type="scientific">Bacteroides faecalis</name>
    <dbReference type="NCBI Taxonomy" id="2447885"/>
    <lineage>
        <taxon>Bacteria</taxon>
        <taxon>Pseudomonadati</taxon>
        <taxon>Bacteroidota</taxon>
        <taxon>Bacteroidia</taxon>
        <taxon>Bacteroidales</taxon>
        <taxon>Bacteroidaceae</taxon>
        <taxon>Bacteroides</taxon>
    </lineage>
</organism>
<dbReference type="RefSeq" id="WP_125041172.1">
    <property type="nucleotide sequence ID" value="NZ_BHWB01000005.1"/>
</dbReference>
<evidence type="ECO:0000313" key="1">
    <source>
        <dbReference type="EMBL" id="GCB35219.1"/>
    </source>
</evidence>
<dbReference type="InterPro" id="IPR045724">
    <property type="entry name" value="DUF6078"/>
</dbReference>
<dbReference type="OrthoDB" id="1070184at2"/>
<protein>
    <submittedName>
        <fullName evidence="1">Uncharacterized protein</fullName>
    </submittedName>
</protein>
<dbReference type="AlphaFoldDB" id="A0A401LUQ4"/>
<reference evidence="1 2" key="1">
    <citation type="submission" date="2018-10" db="EMBL/GenBank/DDBJ databases">
        <title>Draft Genome Sequence of Bacteroides sp. KCTC 15687.</title>
        <authorList>
            <person name="Yu S.Y."/>
            <person name="Kim J.S."/>
            <person name="Oh B.S."/>
            <person name="Park S.H."/>
            <person name="Kang S.W."/>
            <person name="Park J.E."/>
            <person name="Choi S.H."/>
            <person name="Han K.I."/>
            <person name="Lee K.C."/>
            <person name="Eom M.K."/>
            <person name="Suh M.K."/>
            <person name="Lee D.H."/>
            <person name="Yoon H."/>
            <person name="Kim B."/>
            <person name="Yang S.J."/>
            <person name="Lee J.S."/>
            <person name="Lee J.H."/>
        </authorList>
    </citation>
    <scope>NUCLEOTIDE SEQUENCE [LARGE SCALE GENOMIC DNA]</scope>
    <source>
        <strain evidence="1 2">KCTC 15687</strain>
    </source>
</reference>
<comment type="caution">
    <text evidence="1">The sequence shown here is derived from an EMBL/GenBank/DDBJ whole genome shotgun (WGS) entry which is preliminary data.</text>
</comment>
<proteinExistence type="predicted"/>
<sequence>MKQETNQSAPYSFARCFNVQCLQASKCLRYLITENDTPNTPFITAVSPVCYPENTNKCPYFHTAERVQVAWGIKRLLERLPYEDAVSIRKHLIWYFGKTNYYRFYREERYLLPKDQKYIQQVFHNKGIADKPTFDRYTEEYIW</sequence>